<evidence type="ECO:0000256" key="4">
    <source>
        <dbReference type="ARBA" id="ARBA00022692"/>
    </source>
</evidence>
<evidence type="ECO:0000256" key="1">
    <source>
        <dbReference type="ARBA" id="ARBA00004141"/>
    </source>
</evidence>
<evidence type="ECO:0000256" key="3">
    <source>
        <dbReference type="ARBA" id="ARBA00022448"/>
    </source>
</evidence>
<keyword evidence="4 7" id="KW-0812">Transmembrane</keyword>
<dbReference type="Pfam" id="PF01733">
    <property type="entry name" value="Nucleoside_tran"/>
    <property type="match status" value="1"/>
</dbReference>
<organism evidence="9 10">
    <name type="scientific">Megalurothrips usitatus</name>
    <name type="common">bean blossom thrips</name>
    <dbReference type="NCBI Taxonomy" id="439358"/>
    <lineage>
        <taxon>Eukaryota</taxon>
        <taxon>Metazoa</taxon>
        <taxon>Ecdysozoa</taxon>
        <taxon>Arthropoda</taxon>
        <taxon>Hexapoda</taxon>
        <taxon>Insecta</taxon>
        <taxon>Pterygota</taxon>
        <taxon>Neoptera</taxon>
        <taxon>Paraneoptera</taxon>
        <taxon>Thysanoptera</taxon>
        <taxon>Terebrantia</taxon>
        <taxon>Thripoidea</taxon>
        <taxon>Thripidae</taxon>
        <taxon>Megalurothrips</taxon>
    </lineage>
</organism>
<comment type="caution">
    <text evidence="9">The sequence shown here is derived from an EMBL/GenBank/DDBJ whole genome shotgun (WGS) entry which is preliminary data.</text>
</comment>
<keyword evidence="6 7" id="KW-0472">Membrane</keyword>
<gene>
    <name evidence="9" type="ORF">ONE63_011473</name>
</gene>
<keyword evidence="10" id="KW-1185">Reference proteome</keyword>
<protein>
    <submittedName>
        <fullName evidence="9">Uncharacterized protein</fullName>
    </submittedName>
</protein>
<evidence type="ECO:0000313" key="10">
    <source>
        <dbReference type="Proteomes" id="UP001075354"/>
    </source>
</evidence>
<evidence type="ECO:0000313" key="9">
    <source>
        <dbReference type="EMBL" id="KAJ1518918.1"/>
    </source>
</evidence>
<feature type="chain" id="PRO_5043451338" evidence="8">
    <location>
        <begin position="22"/>
        <end position="141"/>
    </location>
</feature>
<name>A0AAV7X3B9_9NEOP</name>
<dbReference type="AlphaFoldDB" id="A0AAV7X3B9"/>
<dbReference type="Proteomes" id="UP001075354">
    <property type="component" value="Unassembled WGS sequence"/>
</dbReference>
<keyword evidence="8" id="KW-0732">Signal</keyword>
<evidence type="ECO:0000256" key="7">
    <source>
        <dbReference type="SAM" id="Phobius"/>
    </source>
</evidence>
<evidence type="ECO:0000256" key="2">
    <source>
        <dbReference type="ARBA" id="ARBA00007965"/>
    </source>
</evidence>
<reference evidence="9" key="1">
    <citation type="submission" date="2022-12" db="EMBL/GenBank/DDBJ databases">
        <title>Chromosome-level genome assembly of the bean flower thrips Megalurothrips usitatus.</title>
        <authorList>
            <person name="Ma L."/>
            <person name="Liu Q."/>
            <person name="Li H."/>
            <person name="Cai W."/>
        </authorList>
    </citation>
    <scope>NUCLEOTIDE SEQUENCE</scope>
    <source>
        <strain evidence="9">Cailab_2022a</strain>
    </source>
</reference>
<keyword evidence="3" id="KW-0813">Transport</keyword>
<proteinExistence type="inferred from homology"/>
<evidence type="ECO:0000256" key="8">
    <source>
        <dbReference type="SAM" id="SignalP"/>
    </source>
</evidence>
<feature type="signal peptide" evidence="8">
    <location>
        <begin position="1"/>
        <end position="21"/>
    </location>
</feature>
<feature type="transmembrane region" description="Helical" evidence="7">
    <location>
        <begin position="113"/>
        <end position="135"/>
    </location>
</feature>
<dbReference type="GO" id="GO:0016020">
    <property type="term" value="C:membrane"/>
    <property type="evidence" value="ECO:0007669"/>
    <property type="project" value="UniProtKB-SubCell"/>
</dbReference>
<evidence type="ECO:0000256" key="6">
    <source>
        <dbReference type="ARBA" id="ARBA00023136"/>
    </source>
</evidence>
<keyword evidence="5 7" id="KW-1133">Transmembrane helix</keyword>
<accession>A0AAV7X3B9</accession>
<feature type="transmembrane region" description="Helical" evidence="7">
    <location>
        <begin position="37"/>
        <end position="55"/>
    </location>
</feature>
<feature type="transmembrane region" description="Helical" evidence="7">
    <location>
        <begin position="76"/>
        <end position="93"/>
    </location>
</feature>
<comment type="similarity">
    <text evidence="2">Belongs to the SLC29A/ENT transporter (TC 2.A.57) family.</text>
</comment>
<dbReference type="GO" id="GO:0005337">
    <property type="term" value="F:nucleoside transmembrane transporter activity"/>
    <property type="evidence" value="ECO:0007669"/>
    <property type="project" value="InterPro"/>
</dbReference>
<evidence type="ECO:0000256" key="5">
    <source>
        <dbReference type="ARBA" id="ARBA00022989"/>
    </source>
</evidence>
<dbReference type="InterPro" id="IPR002259">
    <property type="entry name" value="Eqnu_transpt"/>
</dbReference>
<dbReference type="EMBL" id="JAPTSV010000820">
    <property type="protein sequence ID" value="KAJ1518918.1"/>
    <property type="molecule type" value="Genomic_DNA"/>
</dbReference>
<sequence length="141" mass="15998">MAVWMAFFVSFSFYSVFTVHAESSYKGNGYEWNDQYFVPIVACLILVCLTLREGFCQVGYCSQDKILHFPWHIHSDISYIATIILFGFTKGYLGRPKICAPKTFEHHQREMAASIMSAFLGVGWACGVLLSMAIIKMTRVS</sequence>
<comment type="subcellular location">
    <subcellularLocation>
        <location evidence="1">Membrane</location>
        <topology evidence="1">Multi-pass membrane protein</topology>
    </subcellularLocation>
</comment>